<keyword evidence="3" id="KW-1185">Reference proteome</keyword>
<gene>
    <name evidence="2" type="ORF">CYNAS_LOCUS19149</name>
</gene>
<feature type="region of interest" description="Disordered" evidence="1">
    <location>
        <begin position="93"/>
        <end position="185"/>
    </location>
</feature>
<feature type="compositionally biased region" description="Basic and acidic residues" evidence="1">
    <location>
        <begin position="167"/>
        <end position="185"/>
    </location>
</feature>
<dbReference type="AlphaFoldDB" id="A0AA36HB90"/>
<name>A0AA36HB90_CYLNA</name>
<organism evidence="2 3">
    <name type="scientific">Cylicocyclus nassatus</name>
    <name type="common">Nematode worm</name>
    <dbReference type="NCBI Taxonomy" id="53992"/>
    <lineage>
        <taxon>Eukaryota</taxon>
        <taxon>Metazoa</taxon>
        <taxon>Ecdysozoa</taxon>
        <taxon>Nematoda</taxon>
        <taxon>Chromadorea</taxon>
        <taxon>Rhabditida</taxon>
        <taxon>Rhabditina</taxon>
        <taxon>Rhabditomorpha</taxon>
        <taxon>Strongyloidea</taxon>
        <taxon>Strongylidae</taxon>
        <taxon>Cylicocyclus</taxon>
    </lineage>
</organism>
<protein>
    <submittedName>
        <fullName evidence="2">Uncharacterized protein</fullName>
    </submittedName>
</protein>
<sequence>MSKAHSRADADINIVVVGALRQLLRTPRASGPRASLPSILLLLAYFLIVYRSELSDLEEKCPNSRKMMSMKTSLLNLSSRRLLVTDARALHTSCTSAKDDPQKKREESRKLAEADEDAAISHQNVKQPGATDVAKEKYPSGNVSESYEKTREAMARNTGYGKGKPLKKSDHKEYKSNEDSEVKHE</sequence>
<evidence type="ECO:0000313" key="2">
    <source>
        <dbReference type="EMBL" id="CAJ0607166.1"/>
    </source>
</evidence>
<dbReference type="EMBL" id="CATQJL010000316">
    <property type="protein sequence ID" value="CAJ0607166.1"/>
    <property type="molecule type" value="Genomic_DNA"/>
</dbReference>
<dbReference type="Proteomes" id="UP001176961">
    <property type="component" value="Unassembled WGS sequence"/>
</dbReference>
<reference evidence="2" key="1">
    <citation type="submission" date="2023-07" db="EMBL/GenBank/DDBJ databases">
        <authorList>
            <consortium name="CYATHOMIX"/>
        </authorList>
    </citation>
    <scope>NUCLEOTIDE SEQUENCE</scope>
    <source>
        <strain evidence="2">N/A</strain>
    </source>
</reference>
<comment type="caution">
    <text evidence="2">The sequence shown here is derived from an EMBL/GenBank/DDBJ whole genome shotgun (WGS) entry which is preliminary data.</text>
</comment>
<evidence type="ECO:0000256" key="1">
    <source>
        <dbReference type="SAM" id="MobiDB-lite"/>
    </source>
</evidence>
<accession>A0AA36HB90</accession>
<evidence type="ECO:0000313" key="3">
    <source>
        <dbReference type="Proteomes" id="UP001176961"/>
    </source>
</evidence>
<feature type="compositionally biased region" description="Basic and acidic residues" evidence="1">
    <location>
        <begin position="97"/>
        <end position="113"/>
    </location>
</feature>
<proteinExistence type="predicted"/>